<dbReference type="PROSITE" id="PS50850">
    <property type="entry name" value="MFS"/>
    <property type="match status" value="1"/>
</dbReference>
<evidence type="ECO:0000256" key="3">
    <source>
        <dbReference type="ARBA" id="ARBA00022692"/>
    </source>
</evidence>
<feature type="transmembrane region" description="Helical" evidence="6">
    <location>
        <begin position="340"/>
        <end position="359"/>
    </location>
</feature>
<dbReference type="PANTHER" id="PTHR43124">
    <property type="entry name" value="PURINE EFFLUX PUMP PBUE"/>
    <property type="match status" value="1"/>
</dbReference>
<keyword evidence="3 6" id="KW-0812">Transmembrane</keyword>
<feature type="transmembrane region" description="Helical" evidence="6">
    <location>
        <begin position="12"/>
        <end position="30"/>
    </location>
</feature>
<feature type="transmembrane region" description="Helical" evidence="6">
    <location>
        <begin position="179"/>
        <end position="197"/>
    </location>
</feature>
<protein>
    <submittedName>
        <fullName evidence="8">MFS transporter</fullName>
    </submittedName>
</protein>
<evidence type="ECO:0000313" key="8">
    <source>
        <dbReference type="EMBL" id="MDQ9073371.1"/>
    </source>
</evidence>
<accession>A0AAW8JP84</accession>
<sequence>MQQGMQVNQKVVATGTISIFAVITLLSGLIPQGLSEAAISPALPEMAKNLGKYGDFAAQMLMGMCALGLLIGSLVSGKILEKLGAKKTHIIFLILFGVFGSFGLFLQNGFILYASRIIVGFSAACIATVALWAINHSIQINKKPKFFGATGATAGIAILVSIIYGGFVTQHFGWQKAFSIYPLFAILALPFVIKGAINIKPEFVSGSTNKYFSKLLPSYLIVIIFYGLVGMGSMQLPFLLNNNGVTEAGFRSIIQGLPSLIAIIGAGSFGFLHASLSKKTIFPLCLVLLACGFLCFTLINHGVIFAAIGACIIGFSMGLSGPYFYHTIAENTDLASSGRYLGYLNAFTFLGVFINPMIFQPLKSLLGQNGIFILGIVICLIISIMSISLPFKKSQKTNA</sequence>
<evidence type="ECO:0000256" key="4">
    <source>
        <dbReference type="ARBA" id="ARBA00022989"/>
    </source>
</evidence>
<reference evidence="8" key="1">
    <citation type="submission" date="2023-08" db="EMBL/GenBank/DDBJ databases">
        <title>Emergence of clinically-relevant ST2 carbapenem-resistant Acinetobacter baumannii strains in hospital sewages in Zhejiang, East of China.</title>
        <authorList>
            <person name="Kaichao C."/>
            <person name="Zhang R."/>
        </authorList>
    </citation>
    <scope>NUCLEOTIDE SEQUENCE</scope>
    <source>
        <strain evidence="8">M-SY-60</strain>
    </source>
</reference>
<feature type="domain" description="Major facilitator superfamily (MFS) profile" evidence="7">
    <location>
        <begin position="21"/>
        <end position="394"/>
    </location>
</feature>
<feature type="transmembrane region" description="Helical" evidence="6">
    <location>
        <begin position="89"/>
        <end position="107"/>
    </location>
</feature>
<feature type="transmembrane region" description="Helical" evidence="6">
    <location>
        <begin position="305"/>
        <end position="328"/>
    </location>
</feature>
<feature type="transmembrane region" description="Helical" evidence="6">
    <location>
        <begin position="252"/>
        <end position="274"/>
    </location>
</feature>
<dbReference type="AlphaFoldDB" id="A0AAW8JP84"/>
<keyword evidence="4 6" id="KW-1133">Transmembrane helix</keyword>
<dbReference type="RefSeq" id="WP_308957361.1">
    <property type="nucleotide sequence ID" value="NZ_JAVICY010000044.1"/>
</dbReference>
<evidence type="ECO:0000313" key="9">
    <source>
        <dbReference type="Proteomes" id="UP001243195"/>
    </source>
</evidence>
<organism evidence="8 9">
    <name type="scientific">Acinetobacter gerneri</name>
    <dbReference type="NCBI Taxonomy" id="202952"/>
    <lineage>
        <taxon>Bacteria</taxon>
        <taxon>Pseudomonadati</taxon>
        <taxon>Pseudomonadota</taxon>
        <taxon>Gammaproteobacteria</taxon>
        <taxon>Moraxellales</taxon>
        <taxon>Moraxellaceae</taxon>
        <taxon>Acinetobacter</taxon>
    </lineage>
</organism>
<proteinExistence type="predicted"/>
<dbReference type="GO" id="GO:0005886">
    <property type="term" value="C:plasma membrane"/>
    <property type="evidence" value="ECO:0007669"/>
    <property type="project" value="UniProtKB-SubCell"/>
</dbReference>
<feature type="transmembrane region" description="Helical" evidence="6">
    <location>
        <begin position="218"/>
        <end position="240"/>
    </location>
</feature>
<dbReference type="PANTHER" id="PTHR43124:SF3">
    <property type="entry name" value="CHLORAMPHENICOL EFFLUX PUMP RV0191"/>
    <property type="match status" value="1"/>
</dbReference>
<feature type="transmembrane region" description="Helical" evidence="6">
    <location>
        <begin position="281"/>
        <end position="299"/>
    </location>
</feature>
<dbReference type="Pfam" id="PF07690">
    <property type="entry name" value="MFS_1"/>
    <property type="match status" value="1"/>
</dbReference>
<evidence type="ECO:0000256" key="2">
    <source>
        <dbReference type="ARBA" id="ARBA00022475"/>
    </source>
</evidence>
<dbReference type="InterPro" id="IPR020846">
    <property type="entry name" value="MFS_dom"/>
</dbReference>
<evidence type="ECO:0000256" key="5">
    <source>
        <dbReference type="ARBA" id="ARBA00023136"/>
    </source>
</evidence>
<name>A0AAW8JP84_9GAMM</name>
<feature type="transmembrane region" description="Helical" evidence="6">
    <location>
        <begin position="146"/>
        <end position="167"/>
    </location>
</feature>
<feature type="transmembrane region" description="Helical" evidence="6">
    <location>
        <begin position="56"/>
        <end position="77"/>
    </location>
</feature>
<keyword evidence="5 6" id="KW-0472">Membrane</keyword>
<evidence type="ECO:0000256" key="1">
    <source>
        <dbReference type="ARBA" id="ARBA00004651"/>
    </source>
</evidence>
<dbReference type="InterPro" id="IPR036259">
    <property type="entry name" value="MFS_trans_sf"/>
</dbReference>
<comment type="subcellular location">
    <subcellularLocation>
        <location evidence="1">Cell membrane</location>
        <topology evidence="1">Multi-pass membrane protein</topology>
    </subcellularLocation>
</comment>
<feature type="transmembrane region" description="Helical" evidence="6">
    <location>
        <begin position="371"/>
        <end position="391"/>
    </location>
</feature>
<evidence type="ECO:0000256" key="6">
    <source>
        <dbReference type="SAM" id="Phobius"/>
    </source>
</evidence>
<dbReference type="Gene3D" id="1.20.1250.20">
    <property type="entry name" value="MFS general substrate transporter like domains"/>
    <property type="match status" value="1"/>
</dbReference>
<keyword evidence="2" id="KW-1003">Cell membrane</keyword>
<evidence type="ECO:0000259" key="7">
    <source>
        <dbReference type="PROSITE" id="PS50850"/>
    </source>
</evidence>
<feature type="transmembrane region" description="Helical" evidence="6">
    <location>
        <begin position="113"/>
        <end position="134"/>
    </location>
</feature>
<dbReference type="GO" id="GO:0022857">
    <property type="term" value="F:transmembrane transporter activity"/>
    <property type="evidence" value="ECO:0007669"/>
    <property type="project" value="InterPro"/>
</dbReference>
<dbReference type="Proteomes" id="UP001243195">
    <property type="component" value="Unassembled WGS sequence"/>
</dbReference>
<dbReference type="InterPro" id="IPR050189">
    <property type="entry name" value="MFS_Efflux_Transporters"/>
</dbReference>
<gene>
    <name evidence="8" type="ORF">RFH51_18145</name>
</gene>
<dbReference type="EMBL" id="JAVIDA010000042">
    <property type="protein sequence ID" value="MDQ9073371.1"/>
    <property type="molecule type" value="Genomic_DNA"/>
</dbReference>
<dbReference type="SUPFAM" id="SSF103473">
    <property type="entry name" value="MFS general substrate transporter"/>
    <property type="match status" value="1"/>
</dbReference>
<comment type="caution">
    <text evidence="8">The sequence shown here is derived from an EMBL/GenBank/DDBJ whole genome shotgun (WGS) entry which is preliminary data.</text>
</comment>
<dbReference type="InterPro" id="IPR011701">
    <property type="entry name" value="MFS"/>
</dbReference>